<dbReference type="HOGENOM" id="CLU_010289_1_1_0"/>
<dbReference type="Gene3D" id="3.40.50.620">
    <property type="entry name" value="HUPs"/>
    <property type="match status" value="1"/>
</dbReference>
<dbReference type="KEGG" id="ttr:Tter_0019"/>
<proteinExistence type="predicted"/>
<dbReference type="eggNOG" id="COG2102">
    <property type="taxonomic scope" value="Bacteria"/>
</dbReference>
<evidence type="ECO:0000313" key="3">
    <source>
        <dbReference type="Proteomes" id="UP000000323"/>
    </source>
</evidence>
<dbReference type="OrthoDB" id="3572539at2"/>
<protein>
    <submittedName>
        <fullName evidence="2">ATP binding protein</fullName>
    </submittedName>
</protein>
<gene>
    <name evidence="2" type="ordered locus">Tter_0019</name>
</gene>
<dbReference type="SUPFAM" id="SSF52402">
    <property type="entry name" value="Adenine nucleotide alpha hydrolases-like"/>
    <property type="match status" value="1"/>
</dbReference>
<organism evidence="2 3">
    <name type="scientific">Thermobaculum terrenum (strain ATCC BAA-798 / CCMEE 7001 / YNP1)</name>
    <dbReference type="NCBI Taxonomy" id="525904"/>
    <lineage>
        <taxon>Bacteria</taxon>
        <taxon>Bacillati</taxon>
        <taxon>Chloroflexota</taxon>
        <taxon>Chloroflexia</taxon>
        <taxon>Candidatus Thermobaculales</taxon>
        <taxon>Candidatus Thermobaculaceae</taxon>
        <taxon>Thermobaculum</taxon>
    </lineage>
</organism>
<feature type="domain" description="Diphthamide synthase" evidence="1">
    <location>
        <begin position="4"/>
        <end position="215"/>
    </location>
</feature>
<dbReference type="InterPro" id="IPR002761">
    <property type="entry name" value="Diphthami_syn_dom"/>
</dbReference>
<dbReference type="Gene3D" id="3.90.1490.10">
    <property type="entry name" value="putative n-type atp pyrophosphatase, domain 2"/>
    <property type="match status" value="1"/>
</dbReference>
<sequence>MKSRVALSWSGGKDSCLALYKLLRDDRFSVERLICTVTEGYERVSMHGVRVELIEAQAASLGIPLYRIYIPQNCSNQVYDDRMRYALSELMSLGINTVAFGDIFLEDIRAYRESRLSEVGVRALFPLWGRSSKDITLSLCKYGFRSVVVCVDSTLLDPSFLGSDIDLGFLSSLPERVDPAGENGEFHSFVYDGPIFSRSVSFKKGEVVVRDNRFYYCDLVPAG</sequence>
<keyword evidence="3" id="KW-1185">Reference proteome</keyword>
<dbReference type="STRING" id="525904.Tter_0019"/>
<accession>D1CDD6</accession>
<dbReference type="InterPro" id="IPR014729">
    <property type="entry name" value="Rossmann-like_a/b/a_fold"/>
</dbReference>
<name>D1CDD6_THET1</name>
<dbReference type="CDD" id="cd01994">
    <property type="entry name" value="AANH_PF0828-like"/>
    <property type="match status" value="1"/>
</dbReference>
<evidence type="ECO:0000259" key="1">
    <source>
        <dbReference type="Pfam" id="PF01902"/>
    </source>
</evidence>
<dbReference type="AlphaFoldDB" id="D1CDD6"/>
<reference evidence="3" key="1">
    <citation type="journal article" date="2010" name="Stand. Genomic Sci.">
        <title>Complete genome sequence of 'Thermobaculum terrenum' type strain (YNP1).</title>
        <authorList>
            <person name="Kiss H."/>
            <person name="Cleland D."/>
            <person name="Lapidus A."/>
            <person name="Lucas S."/>
            <person name="Glavina Del Rio T."/>
            <person name="Nolan M."/>
            <person name="Tice H."/>
            <person name="Han C."/>
            <person name="Goodwin L."/>
            <person name="Pitluck S."/>
            <person name="Liolios K."/>
            <person name="Ivanova N."/>
            <person name="Mavromatis K."/>
            <person name="Ovchinnikova G."/>
            <person name="Pati A."/>
            <person name="Chen A."/>
            <person name="Palaniappan K."/>
            <person name="Land M."/>
            <person name="Hauser L."/>
            <person name="Chang Y."/>
            <person name="Jeffries C."/>
            <person name="Lu M."/>
            <person name="Brettin T."/>
            <person name="Detter J."/>
            <person name="Goker M."/>
            <person name="Tindall B."/>
            <person name="Beck B."/>
            <person name="McDermott T."/>
            <person name="Woyke T."/>
            <person name="Bristow J."/>
            <person name="Eisen J."/>
            <person name="Markowitz V."/>
            <person name="Hugenholtz P."/>
            <person name="Kyrpides N."/>
            <person name="Klenk H."/>
            <person name="Cheng J."/>
        </authorList>
    </citation>
    <scope>NUCLEOTIDE SEQUENCE [LARGE SCALE GENOMIC DNA]</scope>
    <source>
        <strain evidence="3">ATCC BAA-798 / YNP1</strain>
    </source>
</reference>
<dbReference type="Pfam" id="PF01902">
    <property type="entry name" value="Diphthami_syn_2"/>
    <property type="match status" value="1"/>
</dbReference>
<dbReference type="NCBIfam" id="TIGR00290">
    <property type="entry name" value="MJ0570_dom"/>
    <property type="match status" value="1"/>
</dbReference>
<evidence type="ECO:0000313" key="2">
    <source>
        <dbReference type="EMBL" id="ACZ40942.1"/>
    </source>
</evidence>
<dbReference type="Proteomes" id="UP000000323">
    <property type="component" value="Chromosome 1"/>
</dbReference>
<dbReference type="RefSeq" id="WP_012873977.1">
    <property type="nucleotide sequence ID" value="NC_013525.1"/>
</dbReference>
<dbReference type="EMBL" id="CP001825">
    <property type="protein sequence ID" value="ACZ40942.1"/>
    <property type="molecule type" value="Genomic_DNA"/>
</dbReference>